<gene>
    <name evidence="2" type="ORF">DSCW_05090</name>
</gene>
<dbReference type="Proteomes" id="UP000427769">
    <property type="component" value="Chromosome"/>
</dbReference>
<dbReference type="EMBL" id="AP021875">
    <property type="protein sequence ID" value="BBO73092.1"/>
    <property type="molecule type" value="Genomic_DNA"/>
</dbReference>
<dbReference type="PANTHER" id="PTHR33376">
    <property type="match status" value="1"/>
</dbReference>
<accession>A0A5K7YTC7</accession>
<sequence>MRTKKNTMIAVICFIFALFVFLPTYSIAKTYKLRISSGVGNKHCWVAGHMVPFTERVEKATNGQVKFSRYFAGELHKAGKGLESLKGGSIDVADPFLAPYHAGVFPLTDVVQLPVLNTDSINITEAFIKLFNSKEIIENGKTFYDLEIESQGLVAWPVGPTDAYVISTTGKRFNDTSDIKGTPIRGGARTQLIFLKKLGATEVYMTGMDAYEAFSRGTIQGIVYSIPDWKAYGFTELIKYTIVGVSLGHYPSYMAMTKDKWERFPDDIKTKWKRIAFDMARESAKYWMSLREPTVKESMEVYKAEFENVKKLNTTVQKVINNAAIETWKTWIAEEEKKGNPAKKVAKLWAKYVLEVGGALPDGVEELINE</sequence>
<reference evidence="2 3" key="1">
    <citation type="submission" date="2019-11" db="EMBL/GenBank/DDBJ databases">
        <title>Comparative genomics of hydrocarbon-degrading Desulfosarcina strains.</title>
        <authorList>
            <person name="Watanabe M."/>
            <person name="Kojima H."/>
            <person name="Fukui M."/>
        </authorList>
    </citation>
    <scope>NUCLEOTIDE SEQUENCE [LARGE SCALE GENOMIC DNA]</scope>
    <source>
        <strain evidence="2 3">PP31</strain>
    </source>
</reference>
<name>A0A5K7YTC7_9BACT</name>
<evidence type="ECO:0000256" key="1">
    <source>
        <dbReference type="ARBA" id="ARBA00022729"/>
    </source>
</evidence>
<dbReference type="AlphaFoldDB" id="A0A5K7YTC7"/>
<dbReference type="OrthoDB" id="6073716at2"/>
<evidence type="ECO:0008006" key="4">
    <source>
        <dbReference type="Google" id="ProtNLM"/>
    </source>
</evidence>
<dbReference type="GO" id="GO:0055085">
    <property type="term" value="P:transmembrane transport"/>
    <property type="evidence" value="ECO:0007669"/>
    <property type="project" value="InterPro"/>
</dbReference>
<dbReference type="PANTHER" id="PTHR33376:SF15">
    <property type="entry name" value="BLL6794 PROTEIN"/>
    <property type="match status" value="1"/>
</dbReference>
<dbReference type="InterPro" id="IPR018389">
    <property type="entry name" value="DctP_fam"/>
</dbReference>
<keyword evidence="1" id="KW-0732">Signal</keyword>
<dbReference type="Gene3D" id="3.40.190.170">
    <property type="entry name" value="Bacterial extracellular solute-binding protein, family 7"/>
    <property type="match status" value="1"/>
</dbReference>
<organism evidence="2 3">
    <name type="scientific">Desulfosarcina widdelii</name>
    <dbReference type="NCBI Taxonomy" id="947919"/>
    <lineage>
        <taxon>Bacteria</taxon>
        <taxon>Pseudomonadati</taxon>
        <taxon>Thermodesulfobacteriota</taxon>
        <taxon>Desulfobacteria</taxon>
        <taxon>Desulfobacterales</taxon>
        <taxon>Desulfosarcinaceae</taxon>
        <taxon>Desulfosarcina</taxon>
    </lineage>
</organism>
<proteinExistence type="predicted"/>
<dbReference type="Pfam" id="PF03480">
    <property type="entry name" value="DctP"/>
    <property type="match status" value="1"/>
</dbReference>
<dbReference type="InterPro" id="IPR038404">
    <property type="entry name" value="TRAP_DctP_sf"/>
</dbReference>
<keyword evidence="3" id="KW-1185">Reference proteome</keyword>
<protein>
    <recommendedName>
        <fullName evidence="4">C4-dicarboxylate ABC transporter substrate-binding protein</fullName>
    </recommendedName>
</protein>
<evidence type="ECO:0000313" key="2">
    <source>
        <dbReference type="EMBL" id="BBO73092.1"/>
    </source>
</evidence>
<dbReference type="KEGG" id="dwd:DSCW_05090"/>
<dbReference type="RefSeq" id="WP_155302231.1">
    <property type="nucleotide sequence ID" value="NZ_AP021875.1"/>
</dbReference>
<evidence type="ECO:0000313" key="3">
    <source>
        <dbReference type="Proteomes" id="UP000427769"/>
    </source>
</evidence>